<reference evidence="3 4" key="1">
    <citation type="submission" date="2020-11" db="EMBL/GenBank/DDBJ databases">
        <title>Kefir isolates.</title>
        <authorList>
            <person name="Marcisauskas S."/>
            <person name="Kim Y."/>
            <person name="Blasche S."/>
        </authorList>
    </citation>
    <scope>NUCLEOTIDE SEQUENCE [LARGE SCALE GENOMIC DNA]</scope>
    <source>
        <strain evidence="3 4">KR</strain>
    </source>
</reference>
<dbReference type="GO" id="GO:1990862">
    <property type="term" value="C:nuclear membrane complex Bqt3-Bqt4"/>
    <property type="evidence" value="ECO:0007669"/>
    <property type="project" value="InterPro"/>
</dbReference>
<feature type="compositionally biased region" description="Polar residues" evidence="1">
    <location>
        <begin position="369"/>
        <end position="378"/>
    </location>
</feature>
<feature type="compositionally biased region" description="Low complexity" evidence="1">
    <location>
        <begin position="37"/>
        <end position="48"/>
    </location>
</feature>
<keyword evidence="4" id="KW-1185">Reference proteome</keyword>
<feature type="region of interest" description="Disordered" evidence="1">
    <location>
        <begin position="1"/>
        <end position="124"/>
    </location>
</feature>
<dbReference type="GO" id="GO:0044820">
    <property type="term" value="P:mitotic telomere tethering at nuclear periphery"/>
    <property type="evidence" value="ECO:0007669"/>
    <property type="project" value="TreeGrafter"/>
</dbReference>
<dbReference type="Gene3D" id="3.10.260.10">
    <property type="entry name" value="Transcription regulator HTH, APSES-type DNA-binding domain"/>
    <property type="match status" value="1"/>
</dbReference>
<feature type="compositionally biased region" description="Polar residues" evidence="1">
    <location>
        <begin position="292"/>
        <end position="302"/>
    </location>
</feature>
<dbReference type="GO" id="GO:0070197">
    <property type="term" value="P:meiotic attachment of telomere to nuclear envelope"/>
    <property type="evidence" value="ECO:0007669"/>
    <property type="project" value="InterPro"/>
</dbReference>
<dbReference type="InterPro" id="IPR036887">
    <property type="entry name" value="HTH_APSES_sf"/>
</dbReference>
<feature type="region of interest" description="Disordered" evidence="1">
    <location>
        <begin position="369"/>
        <end position="412"/>
    </location>
</feature>
<evidence type="ECO:0000259" key="2">
    <source>
        <dbReference type="PROSITE" id="PS51299"/>
    </source>
</evidence>
<protein>
    <recommendedName>
        <fullName evidence="2">HTH APSES-type domain-containing protein</fullName>
    </recommendedName>
</protein>
<gene>
    <name evidence="3" type="ORF">C6P46_000044</name>
</gene>
<dbReference type="PANTHER" id="PTHR38044:SF1">
    <property type="entry name" value="BOUQUET FORMATION PROTEIN 4"/>
    <property type="match status" value="1"/>
</dbReference>
<dbReference type="AlphaFoldDB" id="A0A9P6WBA1"/>
<dbReference type="InterPro" id="IPR037548">
    <property type="entry name" value="Bqt4"/>
</dbReference>
<dbReference type="Proteomes" id="UP000777482">
    <property type="component" value="Unassembled WGS sequence"/>
</dbReference>
<name>A0A9P6WBA1_RHOMI</name>
<comment type="caution">
    <text evidence="3">The sequence shown here is derived from an EMBL/GenBank/DDBJ whole genome shotgun (WGS) entry which is preliminary data.</text>
</comment>
<dbReference type="OrthoDB" id="1935484at2759"/>
<feature type="region of interest" description="Disordered" evidence="1">
    <location>
        <begin position="249"/>
        <end position="308"/>
    </location>
</feature>
<evidence type="ECO:0000256" key="1">
    <source>
        <dbReference type="SAM" id="MobiDB-lite"/>
    </source>
</evidence>
<dbReference type="PANTHER" id="PTHR38044">
    <property type="entry name" value="BOUQUET FORMATION PROTEIN 4"/>
    <property type="match status" value="1"/>
</dbReference>
<feature type="domain" description="HTH APSES-type" evidence="2">
    <location>
        <begin position="137"/>
        <end position="256"/>
    </location>
</feature>
<dbReference type="GO" id="GO:0003677">
    <property type="term" value="F:DNA binding"/>
    <property type="evidence" value="ECO:0007669"/>
    <property type="project" value="InterPro"/>
</dbReference>
<accession>A0A9P6WBA1</accession>
<organism evidence="3 4">
    <name type="scientific">Rhodotorula mucilaginosa</name>
    <name type="common">Yeast</name>
    <name type="synonym">Rhodotorula rubra</name>
    <dbReference type="NCBI Taxonomy" id="5537"/>
    <lineage>
        <taxon>Eukaryota</taxon>
        <taxon>Fungi</taxon>
        <taxon>Dikarya</taxon>
        <taxon>Basidiomycota</taxon>
        <taxon>Pucciniomycotina</taxon>
        <taxon>Microbotryomycetes</taxon>
        <taxon>Sporidiobolales</taxon>
        <taxon>Sporidiobolaceae</taxon>
        <taxon>Rhodotorula</taxon>
    </lineage>
</organism>
<dbReference type="EMBL" id="PUHQ01000001">
    <property type="protein sequence ID" value="KAG0667513.1"/>
    <property type="molecule type" value="Genomic_DNA"/>
</dbReference>
<sequence>MVRNARASKSPVPPAVRRSSRQSTPVRDLASPPPQPASAARATRASAAGLPSSTSAPSFASLAPPVPDVSAAAGGSPGRGPRKSTSTRALSPRVAAKMSRPALPTHAANKQMTDDGKGGAAKPAKLHKVKTQTLHLGEDNGTIMIARVKCPVPKDVPGHIIKRFDTNAVSASSLFRAAFPTATEDEEAVEMRWIVVGSRGQYGDTAAAGMEHVESKKLSGTWIPAKHAHALATEYGIIRYARDLIDFAEPSSSSGPDTPQAPAAGSARDEFDDSPAVRSPKSKRARVASPLASKTSNAQALSGASGPGVSIFQTLATSEETGEVTETTEVKVDVPVAAPSAEEAEAAPAFDEAGAQQLREARELVESLKQSGTLSELSEATRIPESAKTNKRALEKDEDDDEDAPLPTEGTLADALGTVDNRSFWGKLFRRNRRKPTQASRETRALPAPRAVAQQQEVAPIPQVIVRDEDQETEGRRWAAGLGLAVAVGATAAAPYLFG</sequence>
<feature type="region of interest" description="Disordered" evidence="1">
    <location>
        <begin position="430"/>
        <end position="455"/>
    </location>
</feature>
<proteinExistence type="predicted"/>
<dbReference type="InterPro" id="IPR003163">
    <property type="entry name" value="Tscrpt_reg_HTH_APSES-type"/>
</dbReference>
<dbReference type="SUPFAM" id="SSF54616">
    <property type="entry name" value="DNA-binding domain of Mlu1-box binding protein MBP1"/>
    <property type="match status" value="1"/>
</dbReference>
<dbReference type="PROSITE" id="PS51299">
    <property type="entry name" value="HTH_APSES"/>
    <property type="match status" value="1"/>
</dbReference>
<evidence type="ECO:0000313" key="3">
    <source>
        <dbReference type="EMBL" id="KAG0667513.1"/>
    </source>
</evidence>
<evidence type="ECO:0000313" key="4">
    <source>
        <dbReference type="Proteomes" id="UP000777482"/>
    </source>
</evidence>